<evidence type="ECO:0000313" key="1">
    <source>
        <dbReference type="EMBL" id="KAH3864697.1"/>
    </source>
</evidence>
<dbReference type="Proteomes" id="UP000828390">
    <property type="component" value="Unassembled WGS sequence"/>
</dbReference>
<evidence type="ECO:0000313" key="2">
    <source>
        <dbReference type="Proteomes" id="UP000828390"/>
    </source>
</evidence>
<reference evidence="1" key="2">
    <citation type="submission" date="2020-11" db="EMBL/GenBank/DDBJ databases">
        <authorList>
            <person name="McCartney M.A."/>
            <person name="Auch B."/>
            <person name="Kono T."/>
            <person name="Mallez S."/>
            <person name="Becker A."/>
            <person name="Gohl D.M."/>
            <person name="Silverstein K.A.T."/>
            <person name="Koren S."/>
            <person name="Bechman K.B."/>
            <person name="Herman A."/>
            <person name="Abrahante J.E."/>
            <person name="Garbe J."/>
        </authorList>
    </citation>
    <scope>NUCLEOTIDE SEQUENCE</scope>
    <source>
        <strain evidence="1">Duluth1</strain>
        <tissue evidence="1">Whole animal</tissue>
    </source>
</reference>
<organism evidence="1 2">
    <name type="scientific">Dreissena polymorpha</name>
    <name type="common">Zebra mussel</name>
    <name type="synonym">Mytilus polymorpha</name>
    <dbReference type="NCBI Taxonomy" id="45954"/>
    <lineage>
        <taxon>Eukaryota</taxon>
        <taxon>Metazoa</taxon>
        <taxon>Spiralia</taxon>
        <taxon>Lophotrochozoa</taxon>
        <taxon>Mollusca</taxon>
        <taxon>Bivalvia</taxon>
        <taxon>Autobranchia</taxon>
        <taxon>Heteroconchia</taxon>
        <taxon>Euheterodonta</taxon>
        <taxon>Imparidentia</taxon>
        <taxon>Neoheterodontei</taxon>
        <taxon>Myida</taxon>
        <taxon>Dreissenoidea</taxon>
        <taxon>Dreissenidae</taxon>
        <taxon>Dreissena</taxon>
    </lineage>
</organism>
<keyword evidence="2" id="KW-1185">Reference proteome</keyword>
<protein>
    <submittedName>
        <fullName evidence="1">Uncharacterized protein</fullName>
    </submittedName>
</protein>
<reference evidence="1" key="1">
    <citation type="journal article" date="2019" name="bioRxiv">
        <title>The Genome of the Zebra Mussel, Dreissena polymorpha: A Resource for Invasive Species Research.</title>
        <authorList>
            <person name="McCartney M.A."/>
            <person name="Auch B."/>
            <person name="Kono T."/>
            <person name="Mallez S."/>
            <person name="Zhang Y."/>
            <person name="Obille A."/>
            <person name="Becker A."/>
            <person name="Abrahante J.E."/>
            <person name="Garbe J."/>
            <person name="Badalamenti J.P."/>
            <person name="Herman A."/>
            <person name="Mangelson H."/>
            <person name="Liachko I."/>
            <person name="Sullivan S."/>
            <person name="Sone E.D."/>
            <person name="Koren S."/>
            <person name="Silverstein K.A.T."/>
            <person name="Beckman K.B."/>
            <person name="Gohl D.M."/>
        </authorList>
    </citation>
    <scope>NUCLEOTIDE SEQUENCE</scope>
    <source>
        <strain evidence="1">Duluth1</strain>
        <tissue evidence="1">Whole animal</tissue>
    </source>
</reference>
<name>A0A9D4LTE1_DREPO</name>
<comment type="caution">
    <text evidence="1">The sequence shown here is derived from an EMBL/GenBank/DDBJ whole genome shotgun (WGS) entry which is preliminary data.</text>
</comment>
<gene>
    <name evidence="1" type="ORF">DPMN_027722</name>
</gene>
<dbReference type="AlphaFoldDB" id="A0A9D4LTE1"/>
<proteinExistence type="predicted"/>
<sequence>MLLSRLAQLLSTAFQEAGQTPWSWLAKVDHGAIHSSLESFANDLGVCLEDLINFPQPPSLLRFCVPVKEARYVLIQVSTQNLRTNDLTYDKKELLPLE</sequence>
<dbReference type="EMBL" id="JAIWYP010000002">
    <property type="protein sequence ID" value="KAH3864697.1"/>
    <property type="molecule type" value="Genomic_DNA"/>
</dbReference>
<accession>A0A9D4LTE1</accession>